<comment type="similarity">
    <text evidence="1">Belongs to the F420H(2)-dependent quinone reductase family.</text>
</comment>
<dbReference type="EMBL" id="FWXV01000012">
    <property type="protein sequence ID" value="SMD25601.1"/>
    <property type="molecule type" value="Genomic_DNA"/>
</dbReference>
<organism evidence="3 4">
    <name type="scientific">Kibdelosporangium aridum</name>
    <dbReference type="NCBI Taxonomy" id="2030"/>
    <lineage>
        <taxon>Bacteria</taxon>
        <taxon>Bacillati</taxon>
        <taxon>Actinomycetota</taxon>
        <taxon>Actinomycetes</taxon>
        <taxon>Pseudonocardiales</taxon>
        <taxon>Pseudonocardiaceae</taxon>
        <taxon>Kibdelosporangium</taxon>
    </lineage>
</organism>
<accession>A0A1W2FUL1</accession>
<dbReference type="InterPro" id="IPR004378">
    <property type="entry name" value="F420H2_quin_Rdtase"/>
</dbReference>
<dbReference type="AlphaFoldDB" id="A0A1W2FUL1"/>
<evidence type="ECO:0000256" key="2">
    <source>
        <dbReference type="ARBA" id="ARBA00049106"/>
    </source>
</evidence>
<protein>
    <submittedName>
        <fullName evidence="3">Deazaflavin-dependent oxidoreductase, nitroreductase family</fullName>
    </submittedName>
</protein>
<comment type="catalytic activity">
    <reaction evidence="2">
        <text>oxidized coenzyme F420-(gamma-L-Glu)(n) + a quinol + H(+) = reduced coenzyme F420-(gamma-L-Glu)(n) + a quinone</text>
        <dbReference type="Rhea" id="RHEA:39663"/>
        <dbReference type="Rhea" id="RHEA-COMP:12939"/>
        <dbReference type="Rhea" id="RHEA-COMP:14378"/>
        <dbReference type="ChEBI" id="CHEBI:15378"/>
        <dbReference type="ChEBI" id="CHEBI:24646"/>
        <dbReference type="ChEBI" id="CHEBI:132124"/>
        <dbReference type="ChEBI" id="CHEBI:133980"/>
        <dbReference type="ChEBI" id="CHEBI:139511"/>
    </reaction>
</comment>
<proteinExistence type="inferred from homology"/>
<dbReference type="RefSeq" id="WP_143447060.1">
    <property type="nucleotide sequence ID" value="NZ_FWXV01000012.1"/>
</dbReference>
<evidence type="ECO:0000313" key="4">
    <source>
        <dbReference type="Proteomes" id="UP000192674"/>
    </source>
</evidence>
<dbReference type="SUPFAM" id="SSF50475">
    <property type="entry name" value="FMN-binding split barrel"/>
    <property type="match status" value="1"/>
</dbReference>
<gene>
    <name evidence="3" type="ORF">SAMN05661093_09200</name>
</gene>
<dbReference type="PANTHER" id="PTHR39428:SF1">
    <property type="entry name" value="F420H(2)-DEPENDENT QUINONE REDUCTASE RV1261C"/>
    <property type="match status" value="1"/>
</dbReference>
<dbReference type="GO" id="GO:0016491">
    <property type="term" value="F:oxidoreductase activity"/>
    <property type="evidence" value="ECO:0007669"/>
    <property type="project" value="InterPro"/>
</dbReference>
<keyword evidence="4" id="KW-1185">Reference proteome</keyword>
<dbReference type="InterPro" id="IPR012349">
    <property type="entry name" value="Split_barrel_FMN-bd"/>
</dbReference>
<dbReference type="Proteomes" id="UP000192674">
    <property type="component" value="Unassembled WGS sequence"/>
</dbReference>
<dbReference type="OrthoDB" id="8225825at2"/>
<dbReference type="GO" id="GO:0005886">
    <property type="term" value="C:plasma membrane"/>
    <property type="evidence" value="ECO:0007669"/>
    <property type="project" value="TreeGrafter"/>
</dbReference>
<evidence type="ECO:0000256" key="1">
    <source>
        <dbReference type="ARBA" id="ARBA00008710"/>
    </source>
</evidence>
<dbReference type="PANTHER" id="PTHR39428">
    <property type="entry name" value="F420H(2)-DEPENDENT QUINONE REDUCTASE RV1261C"/>
    <property type="match status" value="1"/>
</dbReference>
<dbReference type="Pfam" id="PF04075">
    <property type="entry name" value="F420H2_quin_red"/>
    <property type="match status" value="1"/>
</dbReference>
<evidence type="ECO:0000313" key="3">
    <source>
        <dbReference type="EMBL" id="SMD25601.1"/>
    </source>
</evidence>
<dbReference type="GO" id="GO:0070967">
    <property type="term" value="F:coenzyme F420 binding"/>
    <property type="evidence" value="ECO:0007669"/>
    <property type="project" value="TreeGrafter"/>
</dbReference>
<sequence>MSVLRRVIANFGKTRTFAAIGRRLAPADRWMLRATGGKLGVGSAVGLRTLLLTTIGRTSGQKREVPLLYVEREGRYIVIGSNWGGERHPAWSSNLLANPGAVIALRGKRLAVRGRLLTGDERQEMWDAVASYWPAYNSYADRADHREIRVFVLEPVTEEGF</sequence>
<reference evidence="3 4" key="1">
    <citation type="submission" date="2017-04" db="EMBL/GenBank/DDBJ databases">
        <authorList>
            <person name="Afonso C.L."/>
            <person name="Miller P.J."/>
            <person name="Scott M.A."/>
            <person name="Spackman E."/>
            <person name="Goraichik I."/>
            <person name="Dimitrov K.M."/>
            <person name="Suarez D.L."/>
            <person name="Swayne D.E."/>
        </authorList>
    </citation>
    <scope>NUCLEOTIDE SEQUENCE [LARGE SCALE GENOMIC DNA]</scope>
    <source>
        <strain evidence="3 4">DSM 43828</strain>
    </source>
</reference>
<dbReference type="Gene3D" id="2.30.110.10">
    <property type="entry name" value="Electron Transport, Fmn-binding Protein, Chain A"/>
    <property type="match status" value="1"/>
</dbReference>
<name>A0A1W2FUL1_KIBAR</name>
<dbReference type="NCBIfam" id="TIGR00026">
    <property type="entry name" value="hi_GC_TIGR00026"/>
    <property type="match status" value="1"/>
</dbReference>